<dbReference type="GO" id="GO:0030288">
    <property type="term" value="C:outer membrane-bounded periplasmic space"/>
    <property type="evidence" value="ECO:0007669"/>
    <property type="project" value="InterPro"/>
</dbReference>
<feature type="region of interest" description="Disordered" evidence="1">
    <location>
        <begin position="31"/>
        <end position="55"/>
    </location>
</feature>
<proteinExistence type="predicted"/>
<sequence>MKRKLASGIIGLLPALLLAGCAATMVRTTTGSRLGKPAGTPPDQTQPGYSSVPAPQGPKLTISVMDLNVTSGLSPQEVSMLTDKLLNEFVNTKFYKVVERSKRDEILKEQGFQQSGACDQGACLVEAGQLLGVQKMVGGTIGKLGMMYVVELRVMDVKTGEIDQAFSRKYAGDVSNLLDAMREAAVVFSGGIVTPATVNPAGPTVQPQNRRK</sequence>
<reference evidence="2" key="1">
    <citation type="submission" date="2020-07" db="EMBL/GenBank/DDBJ databases">
        <title>Huge and variable diversity of episymbiotic CPR bacteria and DPANN archaea in groundwater ecosystems.</title>
        <authorList>
            <person name="He C.Y."/>
            <person name="Keren R."/>
            <person name="Whittaker M."/>
            <person name="Farag I.F."/>
            <person name="Doudna J."/>
            <person name="Cate J.H.D."/>
            <person name="Banfield J.F."/>
        </authorList>
    </citation>
    <scope>NUCLEOTIDE SEQUENCE</scope>
    <source>
        <strain evidence="2">NC_groundwater_1520_Pr4_B-0.1um_53_5</strain>
    </source>
</reference>
<dbReference type="Pfam" id="PF03783">
    <property type="entry name" value="CsgG"/>
    <property type="match status" value="1"/>
</dbReference>
<dbReference type="EMBL" id="JACQXR010000084">
    <property type="protein sequence ID" value="MBI4726832.1"/>
    <property type="molecule type" value="Genomic_DNA"/>
</dbReference>
<evidence type="ECO:0000313" key="3">
    <source>
        <dbReference type="Proteomes" id="UP000736328"/>
    </source>
</evidence>
<dbReference type="AlphaFoldDB" id="A0A933I917"/>
<comment type="caution">
    <text evidence="2">The sequence shown here is derived from an EMBL/GenBank/DDBJ whole genome shotgun (WGS) entry which is preliminary data.</text>
</comment>
<dbReference type="Gene3D" id="3.40.50.10610">
    <property type="entry name" value="ABC-type transport auxiliary lipoprotein component"/>
    <property type="match status" value="1"/>
</dbReference>
<organism evidence="2 3">
    <name type="scientific">candidate division TA06 bacterium</name>
    <dbReference type="NCBI Taxonomy" id="2250710"/>
    <lineage>
        <taxon>Bacteria</taxon>
        <taxon>Bacteria division TA06</taxon>
    </lineage>
</organism>
<evidence type="ECO:0000256" key="1">
    <source>
        <dbReference type="SAM" id="MobiDB-lite"/>
    </source>
</evidence>
<name>A0A933I917_UNCT6</name>
<dbReference type="PROSITE" id="PS51257">
    <property type="entry name" value="PROKAR_LIPOPROTEIN"/>
    <property type="match status" value="1"/>
</dbReference>
<dbReference type="Proteomes" id="UP000736328">
    <property type="component" value="Unassembled WGS sequence"/>
</dbReference>
<protein>
    <submittedName>
        <fullName evidence="2">Uncharacterized protein</fullName>
    </submittedName>
</protein>
<accession>A0A933I917</accession>
<dbReference type="InterPro" id="IPR005534">
    <property type="entry name" value="Curli_assmbl/transp-comp_CsgG"/>
</dbReference>
<evidence type="ECO:0000313" key="2">
    <source>
        <dbReference type="EMBL" id="MBI4726832.1"/>
    </source>
</evidence>
<gene>
    <name evidence="2" type="ORF">HY768_06365</name>
</gene>